<keyword evidence="4" id="KW-0378">Hydrolase</keyword>
<evidence type="ECO:0000313" key="9">
    <source>
        <dbReference type="Proteomes" id="UP000018550"/>
    </source>
</evidence>
<dbReference type="RefSeq" id="WP_023789511.1">
    <property type="nucleotide sequence ID" value="NC_022998.1"/>
</dbReference>
<dbReference type="PATRIC" id="fig|1276258.3.peg.595"/>
<evidence type="ECO:0000256" key="3">
    <source>
        <dbReference type="ARBA" id="ARBA00022722"/>
    </source>
</evidence>
<dbReference type="EMBL" id="CP006682">
    <property type="protein sequence ID" value="AHB36432.1"/>
    <property type="molecule type" value="Genomic_DNA"/>
</dbReference>
<dbReference type="InterPro" id="IPR003761">
    <property type="entry name" value="Exonuc_VII_S"/>
</dbReference>
<accession>V5RIB7</accession>
<dbReference type="OrthoDB" id="390016at2"/>
<evidence type="ECO:0000256" key="7">
    <source>
        <dbReference type="SAM" id="Coils"/>
    </source>
</evidence>
<evidence type="ECO:0000256" key="4">
    <source>
        <dbReference type="ARBA" id="ARBA00022801"/>
    </source>
</evidence>
<keyword evidence="7" id="KW-0175">Coiled coil</keyword>
<comment type="similarity">
    <text evidence="1">Belongs to the XseB family.</text>
</comment>
<protein>
    <recommendedName>
        <fullName evidence="6">Exodeoxyribonuclease VII small subunit</fullName>
        <ecNumber evidence="6">3.1.11.6</ecNumber>
    </recommendedName>
</protein>
<dbReference type="EC" id="3.1.11.6" evidence="6"/>
<keyword evidence="2" id="KW-0963">Cytoplasm</keyword>
<evidence type="ECO:0000256" key="6">
    <source>
        <dbReference type="NCBIfam" id="TIGR01280"/>
    </source>
</evidence>
<dbReference type="Proteomes" id="UP000018550">
    <property type="component" value="Chromosome"/>
</dbReference>
<dbReference type="GO" id="GO:0006308">
    <property type="term" value="P:DNA catabolic process"/>
    <property type="evidence" value="ECO:0007669"/>
    <property type="project" value="UniProtKB-UniRule"/>
</dbReference>
<dbReference type="HOGENOM" id="CLU_145918_7_1_14"/>
<dbReference type="GO" id="GO:0008855">
    <property type="term" value="F:exodeoxyribonuclease VII activity"/>
    <property type="evidence" value="ECO:0007669"/>
    <property type="project" value="UniProtKB-UniRule"/>
</dbReference>
<dbReference type="KEGG" id="sapi:SAPIS_v1c05870"/>
<name>V5RIB7_SPIAP</name>
<reference evidence="8 9" key="1">
    <citation type="journal article" date="2014" name="Genome Announc.">
        <title>Complete Genome Sequence of Spiroplasma apis B31T (ATCC 33834), a Bacterium Associated with May Disease of Honeybees (Apis mellifera).</title>
        <authorList>
            <person name="Ku C."/>
            <person name="Lo W.S."/>
            <person name="Chen L.L."/>
            <person name="Kuo C.H."/>
        </authorList>
    </citation>
    <scope>NUCLEOTIDE SEQUENCE [LARGE SCALE GENOMIC DNA]</scope>
    <source>
        <strain evidence="8">B31</strain>
    </source>
</reference>
<keyword evidence="3" id="KW-0540">Nuclease</keyword>
<gene>
    <name evidence="8" type="ORF">SAPIS_v1c05870</name>
</gene>
<keyword evidence="9" id="KW-1185">Reference proteome</keyword>
<dbReference type="GO" id="GO:0009318">
    <property type="term" value="C:exodeoxyribonuclease VII complex"/>
    <property type="evidence" value="ECO:0007669"/>
    <property type="project" value="UniProtKB-UniRule"/>
</dbReference>
<dbReference type="SUPFAM" id="SSF116842">
    <property type="entry name" value="XseB-like"/>
    <property type="match status" value="1"/>
</dbReference>
<dbReference type="Gene3D" id="1.10.287.1040">
    <property type="entry name" value="Exonuclease VII, small subunit"/>
    <property type="match status" value="1"/>
</dbReference>
<dbReference type="InterPro" id="IPR037004">
    <property type="entry name" value="Exonuc_VII_ssu_sf"/>
</dbReference>
<evidence type="ECO:0000313" key="8">
    <source>
        <dbReference type="EMBL" id="AHB36432.1"/>
    </source>
</evidence>
<keyword evidence="5" id="KW-0269">Exonuclease</keyword>
<dbReference type="NCBIfam" id="TIGR01280">
    <property type="entry name" value="xseB"/>
    <property type="match status" value="1"/>
</dbReference>
<dbReference type="AlphaFoldDB" id="V5RIB7"/>
<evidence type="ECO:0000256" key="1">
    <source>
        <dbReference type="ARBA" id="ARBA00009998"/>
    </source>
</evidence>
<organism evidence="8 9">
    <name type="scientific">Spiroplasma apis B31</name>
    <dbReference type="NCBI Taxonomy" id="1276258"/>
    <lineage>
        <taxon>Bacteria</taxon>
        <taxon>Bacillati</taxon>
        <taxon>Mycoplasmatota</taxon>
        <taxon>Mollicutes</taxon>
        <taxon>Entomoplasmatales</taxon>
        <taxon>Spiroplasmataceae</taxon>
        <taxon>Spiroplasma</taxon>
    </lineage>
</organism>
<feature type="coiled-coil region" evidence="7">
    <location>
        <begin position="34"/>
        <end position="61"/>
    </location>
</feature>
<proteinExistence type="inferred from homology"/>
<dbReference type="STRING" id="1276258.SAPIS_v1c05870"/>
<evidence type="ECO:0000256" key="2">
    <source>
        <dbReference type="ARBA" id="ARBA00022490"/>
    </source>
</evidence>
<evidence type="ECO:0000256" key="5">
    <source>
        <dbReference type="ARBA" id="ARBA00022839"/>
    </source>
</evidence>
<sequence>MSNKSFNEMLENIKLISNKLNDPNTSMEESINLFKEGKEIISQAKTQLETLEGEIKKVLDNDELEDFN</sequence>
<dbReference type="Pfam" id="PF02609">
    <property type="entry name" value="Exonuc_VII_S"/>
    <property type="match status" value="1"/>
</dbReference>